<dbReference type="HAMAP" id="MF_03054">
    <property type="entry name" value="CTU2"/>
    <property type="match status" value="1"/>
</dbReference>
<name>A0A6V7X6P4_MELEN</name>
<sequence length="394" mass="44932">MNSEGSSTTTLAISCVKCTEGDGSFFRLENTKLAGYCIKCFPKVIQHKFASSLGRNRVFKTPEQRNALLIFTTNKQLESLQLLNLTFKAISGPEDHRILKLNAKVLVLFEDLIDSVELNKQLNLLKIFLIKQKFYSKWNWRFGHLAAIFNKFEHFSKEFGRNEGIDGEENLEKFSNLISNCRSPSVRIELLRLIRTKLLANYAAYFNFPSVLLSENADQLATETINSLCFGRGSSIFDISSVIDDRLSTNSLPFVNHSIQFIRPLRDISYKELEALDRIESCENIEENGINTRINGIIKEENSVQSLAKDFIESLRDNGFPATISTILSVSSKIESERNGQICTLCFGRFQRNEEEEINNKSCLFLLKICRPCLSIFEDIENEGFNLLQEIVNL</sequence>
<dbReference type="GO" id="GO:0016783">
    <property type="term" value="F:sulfurtransferase activity"/>
    <property type="evidence" value="ECO:0007669"/>
    <property type="project" value="TreeGrafter"/>
</dbReference>
<dbReference type="Pfam" id="PF10288">
    <property type="entry name" value="CTU2"/>
    <property type="match status" value="1"/>
</dbReference>
<evidence type="ECO:0000256" key="1">
    <source>
        <dbReference type="ARBA" id="ARBA00022490"/>
    </source>
</evidence>
<organism evidence="4 5">
    <name type="scientific">Meloidogyne enterolobii</name>
    <name type="common">Root-knot nematode worm</name>
    <name type="synonym">Meloidogyne mayaguensis</name>
    <dbReference type="NCBI Taxonomy" id="390850"/>
    <lineage>
        <taxon>Eukaryota</taxon>
        <taxon>Metazoa</taxon>
        <taxon>Ecdysozoa</taxon>
        <taxon>Nematoda</taxon>
        <taxon>Chromadorea</taxon>
        <taxon>Rhabditida</taxon>
        <taxon>Tylenchina</taxon>
        <taxon>Tylenchomorpha</taxon>
        <taxon>Tylenchoidea</taxon>
        <taxon>Meloidogynidae</taxon>
        <taxon>Meloidogyninae</taxon>
        <taxon>Meloidogyne</taxon>
    </lineage>
</organism>
<dbReference type="GO" id="GO:0016779">
    <property type="term" value="F:nucleotidyltransferase activity"/>
    <property type="evidence" value="ECO:0007669"/>
    <property type="project" value="UniProtKB-UniRule"/>
</dbReference>
<dbReference type="GO" id="GO:0032447">
    <property type="term" value="P:protein urmylation"/>
    <property type="evidence" value="ECO:0007669"/>
    <property type="project" value="UniProtKB-UniRule"/>
</dbReference>
<dbReference type="PANTHER" id="PTHR20882">
    <property type="entry name" value="CYTOPLASMIC TRNA 2-THIOLATION PROTEIN 2"/>
    <property type="match status" value="1"/>
</dbReference>
<keyword evidence="2 3" id="KW-0819">tRNA processing</keyword>
<dbReference type="UniPathway" id="UPA00988"/>
<accession>A0A6V7X6P4</accession>
<dbReference type="EMBL" id="CAJEWN010001151">
    <property type="protein sequence ID" value="CAD2194842.1"/>
    <property type="molecule type" value="Genomic_DNA"/>
</dbReference>
<dbReference type="InterPro" id="IPR019407">
    <property type="entry name" value="CTU2"/>
</dbReference>
<dbReference type="Proteomes" id="UP000580250">
    <property type="component" value="Unassembled WGS sequence"/>
</dbReference>
<comment type="pathway">
    <text evidence="3">tRNA modification; 5-methoxycarbonylmethyl-2-thiouridine-tRNA biosynthesis.</text>
</comment>
<comment type="subcellular location">
    <subcellularLocation>
        <location evidence="3">Cytoplasm</location>
    </subcellularLocation>
</comment>
<dbReference type="OrthoDB" id="25129at2759"/>
<dbReference type="GO" id="GO:0000049">
    <property type="term" value="F:tRNA binding"/>
    <property type="evidence" value="ECO:0007669"/>
    <property type="project" value="InterPro"/>
</dbReference>
<protein>
    <recommendedName>
        <fullName evidence="3">Cytoplasmic tRNA 2-thiolation protein 2</fullName>
    </recommendedName>
</protein>
<evidence type="ECO:0000313" key="5">
    <source>
        <dbReference type="Proteomes" id="UP000580250"/>
    </source>
</evidence>
<comment type="similarity">
    <text evidence="3">Belongs to the CTU2/NCS2 family.</text>
</comment>
<reference evidence="4 5" key="1">
    <citation type="submission" date="2020-08" db="EMBL/GenBank/DDBJ databases">
        <authorList>
            <person name="Koutsovoulos G."/>
            <person name="Danchin GJ E."/>
        </authorList>
    </citation>
    <scope>NUCLEOTIDE SEQUENCE [LARGE SCALE GENOMIC DNA]</scope>
</reference>
<proteinExistence type="inferred from homology"/>
<dbReference type="AlphaFoldDB" id="A0A6V7X6P4"/>
<dbReference type="PANTHER" id="PTHR20882:SF14">
    <property type="entry name" value="CYTOPLASMIC TRNA 2-THIOLATION PROTEIN 2"/>
    <property type="match status" value="1"/>
</dbReference>
<gene>
    <name evidence="4" type="ORF">MENT_LOCUS47892</name>
</gene>
<comment type="caution">
    <text evidence="4">The sequence shown here is derived from an EMBL/GenBank/DDBJ whole genome shotgun (WGS) entry which is preliminary data.</text>
</comment>
<dbReference type="Gene3D" id="3.40.50.620">
    <property type="entry name" value="HUPs"/>
    <property type="match status" value="1"/>
</dbReference>
<dbReference type="GO" id="GO:0002143">
    <property type="term" value="P:tRNA wobble position uridine thiolation"/>
    <property type="evidence" value="ECO:0007669"/>
    <property type="project" value="TreeGrafter"/>
</dbReference>
<comment type="function">
    <text evidence="3">Plays a central role in 2-thiolation of mcm(5)S(2)U at tRNA wobble positions of tRNA(Lys), tRNA(Glu) and tRNA(Gln). May act by forming a heterodimer with NCS6/CTU1 that ligates sulfur from thiocarboxylated URM1 onto the uridine of tRNAs at wobble position.</text>
</comment>
<evidence type="ECO:0000256" key="3">
    <source>
        <dbReference type="HAMAP-Rule" id="MF_03054"/>
    </source>
</evidence>
<keyword evidence="1 3" id="KW-0963">Cytoplasm</keyword>
<evidence type="ECO:0000256" key="2">
    <source>
        <dbReference type="ARBA" id="ARBA00022694"/>
    </source>
</evidence>
<evidence type="ECO:0000313" key="4">
    <source>
        <dbReference type="EMBL" id="CAD2194842.1"/>
    </source>
</evidence>
<dbReference type="InterPro" id="IPR014729">
    <property type="entry name" value="Rossmann-like_a/b/a_fold"/>
</dbReference>
<dbReference type="GO" id="GO:0005829">
    <property type="term" value="C:cytosol"/>
    <property type="evidence" value="ECO:0007669"/>
    <property type="project" value="TreeGrafter"/>
</dbReference>